<keyword evidence="5" id="KW-1035">Host cytoplasm</keyword>
<evidence type="ECO:0000256" key="4">
    <source>
        <dbReference type="ARBA" id="ARBA00022801"/>
    </source>
</evidence>
<dbReference type="STRING" id="765911.Thivi_3515"/>
<dbReference type="GO" id="GO:0009253">
    <property type="term" value="P:peptidoglycan catabolic process"/>
    <property type="evidence" value="ECO:0007669"/>
    <property type="project" value="InterPro"/>
</dbReference>
<dbReference type="PANTHER" id="PTHR38107:SF3">
    <property type="entry name" value="LYSOZYME RRRD-RELATED"/>
    <property type="match status" value="1"/>
</dbReference>
<sequence length="160" mass="17120">MPDASDAPARHVNAAGLALIQRHEGLTLRAYRCPAGVWTIGYGSTRDVTPGLVIDLAEADRRLRQDLRAAERAVAAAVRVPLNDNEFSALVSFVYNVGAAAFADSTLLRRLNGGQRADAARQFARWNRGGGRVLPGLITRRAAEVALFRAPVTPPSPPSP</sequence>
<dbReference type="InterPro" id="IPR034690">
    <property type="entry name" value="Endolysin_T4_type"/>
</dbReference>
<name>I3YEG4_THIV6</name>
<dbReference type="GO" id="GO:0031640">
    <property type="term" value="P:killing of cells of another organism"/>
    <property type="evidence" value="ECO:0007669"/>
    <property type="project" value="UniProtKB-KW"/>
</dbReference>
<dbReference type="InterPro" id="IPR033907">
    <property type="entry name" value="Endolysin_autolysin"/>
</dbReference>
<dbReference type="CDD" id="cd00737">
    <property type="entry name" value="lyz_endolysin_autolysin"/>
    <property type="match status" value="1"/>
</dbReference>
<keyword evidence="4 7" id="KW-0378">Hydrolase</keyword>
<keyword evidence="3 7" id="KW-0081">Bacteriolytic enzyme</keyword>
<accession>I3YEG4</accession>
<dbReference type="HAMAP" id="MF_04110">
    <property type="entry name" value="ENDOLYSIN_T4"/>
    <property type="match status" value="1"/>
</dbReference>
<comment type="similarity">
    <text evidence="7">Belongs to the glycosyl hydrolase 24 family.</text>
</comment>
<evidence type="ECO:0000313" key="9">
    <source>
        <dbReference type="Proteomes" id="UP000006062"/>
    </source>
</evidence>
<evidence type="ECO:0000313" key="8">
    <source>
        <dbReference type="EMBL" id="AFL75382.1"/>
    </source>
</evidence>
<comment type="catalytic activity">
    <reaction evidence="1 7">
        <text>Hydrolysis of (1-&gt;4)-beta-linkages between N-acetylmuramic acid and N-acetyl-D-glucosamine residues in a peptidoglycan and between N-acetyl-D-glucosamine residues in chitodextrins.</text>
        <dbReference type="EC" id="3.2.1.17"/>
    </reaction>
</comment>
<evidence type="ECO:0000256" key="1">
    <source>
        <dbReference type="ARBA" id="ARBA00000632"/>
    </source>
</evidence>
<dbReference type="Pfam" id="PF00959">
    <property type="entry name" value="Phage_lysozyme"/>
    <property type="match status" value="1"/>
</dbReference>
<keyword evidence="9" id="KW-1185">Reference proteome</keyword>
<dbReference type="Gene3D" id="1.10.530.40">
    <property type="match status" value="1"/>
</dbReference>
<evidence type="ECO:0000256" key="7">
    <source>
        <dbReference type="RuleBase" id="RU003788"/>
    </source>
</evidence>
<evidence type="ECO:0000256" key="5">
    <source>
        <dbReference type="ARBA" id="ARBA00023200"/>
    </source>
</evidence>
<dbReference type="RefSeq" id="WP_014779781.1">
    <property type="nucleotide sequence ID" value="NC_018012.1"/>
</dbReference>
<proteinExistence type="inferred from homology"/>
<protein>
    <recommendedName>
        <fullName evidence="7">Lysozyme</fullName>
        <ecNumber evidence="7">3.2.1.17</ecNumber>
    </recommendedName>
</protein>
<dbReference type="KEGG" id="tvi:Thivi_3515"/>
<dbReference type="eggNOG" id="COG3772">
    <property type="taxonomic scope" value="Bacteria"/>
</dbReference>
<organism evidence="8 9">
    <name type="scientific">Thiocystis violascens (strain ATCC 17096 / DSM 198 / 6111)</name>
    <name type="common">Chromatium violascens</name>
    <dbReference type="NCBI Taxonomy" id="765911"/>
    <lineage>
        <taxon>Bacteria</taxon>
        <taxon>Pseudomonadati</taxon>
        <taxon>Pseudomonadota</taxon>
        <taxon>Gammaproteobacteria</taxon>
        <taxon>Chromatiales</taxon>
        <taxon>Chromatiaceae</taxon>
        <taxon>Thiocystis</taxon>
    </lineage>
</organism>
<dbReference type="GO" id="GO:0003796">
    <property type="term" value="F:lysozyme activity"/>
    <property type="evidence" value="ECO:0007669"/>
    <property type="project" value="UniProtKB-EC"/>
</dbReference>
<keyword evidence="6 7" id="KW-0326">Glycosidase</keyword>
<dbReference type="InterPro" id="IPR023346">
    <property type="entry name" value="Lysozyme-like_dom_sf"/>
</dbReference>
<dbReference type="AlphaFoldDB" id="I3YEG4"/>
<dbReference type="OrthoDB" id="8141296at2"/>
<dbReference type="HOGENOM" id="CLU_091641_3_3_6"/>
<keyword evidence="2 7" id="KW-0929">Antimicrobial</keyword>
<evidence type="ECO:0000256" key="3">
    <source>
        <dbReference type="ARBA" id="ARBA00022638"/>
    </source>
</evidence>
<dbReference type="PANTHER" id="PTHR38107">
    <property type="match status" value="1"/>
</dbReference>
<evidence type="ECO:0000256" key="2">
    <source>
        <dbReference type="ARBA" id="ARBA00022529"/>
    </source>
</evidence>
<dbReference type="InterPro" id="IPR002196">
    <property type="entry name" value="Glyco_hydro_24"/>
</dbReference>
<dbReference type="GO" id="GO:0042742">
    <property type="term" value="P:defense response to bacterium"/>
    <property type="evidence" value="ECO:0007669"/>
    <property type="project" value="UniProtKB-KW"/>
</dbReference>
<dbReference type="EC" id="3.2.1.17" evidence="7"/>
<dbReference type="Proteomes" id="UP000006062">
    <property type="component" value="Chromosome"/>
</dbReference>
<evidence type="ECO:0000256" key="6">
    <source>
        <dbReference type="ARBA" id="ARBA00023295"/>
    </source>
</evidence>
<dbReference type="InterPro" id="IPR051018">
    <property type="entry name" value="Bacteriophage_GH24"/>
</dbReference>
<gene>
    <name evidence="8" type="ordered locus">Thivi_3515</name>
</gene>
<dbReference type="EMBL" id="CP003154">
    <property type="protein sequence ID" value="AFL75382.1"/>
    <property type="molecule type" value="Genomic_DNA"/>
</dbReference>
<dbReference type="InterPro" id="IPR023347">
    <property type="entry name" value="Lysozyme_dom_sf"/>
</dbReference>
<dbReference type="GO" id="GO:0016998">
    <property type="term" value="P:cell wall macromolecule catabolic process"/>
    <property type="evidence" value="ECO:0007669"/>
    <property type="project" value="InterPro"/>
</dbReference>
<reference evidence="8 9" key="1">
    <citation type="submission" date="2012-06" db="EMBL/GenBank/DDBJ databases">
        <title>Complete sequence of Thiocystis violascens DSM 198.</title>
        <authorList>
            <consortium name="US DOE Joint Genome Institute"/>
            <person name="Lucas S."/>
            <person name="Han J."/>
            <person name="Lapidus A."/>
            <person name="Cheng J.-F."/>
            <person name="Goodwin L."/>
            <person name="Pitluck S."/>
            <person name="Peters L."/>
            <person name="Ovchinnikova G."/>
            <person name="Teshima H."/>
            <person name="Detter J.C."/>
            <person name="Han C."/>
            <person name="Tapia R."/>
            <person name="Land M."/>
            <person name="Hauser L."/>
            <person name="Kyrpides N."/>
            <person name="Ivanova N."/>
            <person name="Pagani I."/>
            <person name="Vogl K."/>
            <person name="Liu Z."/>
            <person name="Frigaard N.-U."/>
            <person name="Bryant D."/>
            <person name="Woyke T."/>
        </authorList>
    </citation>
    <scope>NUCLEOTIDE SEQUENCE [LARGE SCALE GENOMIC DNA]</scope>
    <source>
        <strain evidence="9">ATCC 17096 / DSM 198 / 6111</strain>
    </source>
</reference>
<dbReference type="SUPFAM" id="SSF53955">
    <property type="entry name" value="Lysozyme-like"/>
    <property type="match status" value="1"/>
</dbReference>